<feature type="domain" description="Helicase C-terminal" evidence="8">
    <location>
        <begin position="659"/>
        <end position="814"/>
    </location>
</feature>
<evidence type="ECO:0000256" key="4">
    <source>
        <dbReference type="ARBA" id="ARBA00022840"/>
    </source>
</evidence>
<dbReference type="InterPro" id="IPR029256">
    <property type="entry name" value="Heliccase-ass-bd"/>
</dbReference>
<dbReference type="InterPro" id="IPR000330">
    <property type="entry name" value="SNF2_N"/>
</dbReference>
<dbReference type="PANTHER" id="PTHR45629:SF7">
    <property type="entry name" value="DNA EXCISION REPAIR PROTEIN ERCC-6-RELATED"/>
    <property type="match status" value="1"/>
</dbReference>
<keyword evidence="3" id="KW-0378">Hydrolase</keyword>
<evidence type="ECO:0000256" key="6">
    <source>
        <dbReference type="SAM" id="MobiDB-lite"/>
    </source>
</evidence>
<dbReference type="AlphaFoldDB" id="A0A9P4QU14"/>
<dbReference type="FunFam" id="3.40.50.10810:FF:000019">
    <property type="entry name" value="DNA excision repair protein ERCC-6-like 2 isoform X1"/>
    <property type="match status" value="1"/>
</dbReference>
<accession>A0A9P4QU14</accession>
<sequence>MPKPRKGYSQIDHGKAVRAFAEDAPSSDIESDGDLDIIGETRKELDISQYIDEVSQHPKQTQGDMVEDSEDSLDGIFDEDIDRNRRKPTRPLNNNLRRGEETEEEATADEKPTKIESDHELDEIFDPGAAYREFNERKTAKRKRVAAETNRIRAAKKSKAAAATSIIGRKPTKKRQGDDARGQNPYSISEAEETYLDDPTPEYIEARRKEIKKLHEAGLRYPPNYDDIDFSNEMKRELEEKPVFDKAVKAQRPKKDMNMRKSGGIIPAPIAQWLRDYQVDGVKFLHEKFVQQTGAILGDDMGLGKTIQVIAFLTAAFGKLGTSLDAKLMRTVRRRHDDRWYPRVLIVCPGTLMQNWQDELEKWGWWQVYVYHGAPDERRAALEAVKNGMAEIIITTYATYRLNESQINTIDWDCVIADECHQIKSKAAAITKAMNKVNALCRIGLTGTAIQNKYDELWCLLNWARPGHFGSAQSWRQLVSIPLKLGQSHEATNAQLASARLKAKELVETILPDMFLRRMKTLIADQLPRKVDHVVFCQLTDTQAEAYRALLDSERFTYIRLVYEDCDCNSGRKRGWCCYQEFSDGKKWIHYIFPCMVTLSKLANHLALLVPSSSDPQEKITKDMEYLQVALPDQYKDLYRDRDKIMHLSQREYCGKWKVLKRLLHFWHTNGDKVLVFSHSVRLLRLMKSLFDIDGTKYNFSYLDGSMSYDDRAKAVADFNSNPSQFVFLISTKAGGVGLNITSANKVVVVDPNWNPAYDLQAQDRAYRIGQTRDVEVFRLISAGTIEEIVYARQIYKQQQANIGYTASDERRYFKGVQDMSGQKGELFGLANLFSFEENGQLLRDVVHKTNIAETRAGVLAMATQLPDADDDSDEDMSFLSNASLGLADDKEFSQMKKVADAFAAGGSPKRGVKYKNVSVKGNPINAILAKAGVQYTHENSEIIGRSSVEAELARKAVEVRNDMELSRKKVFHLSQSQEQSREPQEEVEDREEEDMEGAGEFKINYRYRPDESVRRRQFCEIARTMGYEDPVEFALRVEDMGLEERRGVLERFYRRRRREFGV</sequence>
<keyword evidence="2" id="KW-0547">Nucleotide-binding</keyword>
<dbReference type="SUPFAM" id="SSF52540">
    <property type="entry name" value="P-loop containing nucleoside triphosphate hydrolases"/>
    <property type="match status" value="2"/>
</dbReference>
<feature type="region of interest" description="Disordered" evidence="6">
    <location>
        <begin position="48"/>
        <end position="190"/>
    </location>
</feature>
<dbReference type="OrthoDB" id="413460at2759"/>
<feature type="domain" description="Helicase ATP-binding" evidence="7">
    <location>
        <begin position="286"/>
        <end position="467"/>
    </location>
</feature>
<feature type="compositionally biased region" description="Acidic residues" evidence="6">
    <location>
        <begin position="65"/>
        <end position="81"/>
    </location>
</feature>
<dbReference type="GO" id="GO:0016787">
    <property type="term" value="F:hydrolase activity"/>
    <property type="evidence" value="ECO:0007669"/>
    <property type="project" value="UniProtKB-KW"/>
</dbReference>
<dbReference type="InterPro" id="IPR057931">
    <property type="entry name" value="RHH_ERCC6L2"/>
</dbReference>
<evidence type="ECO:0000313" key="10">
    <source>
        <dbReference type="Proteomes" id="UP000799444"/>
    </source>
</evidence>
<dbReference type="Pfam" id="PF14773">
    <property type="entry name" value="VIGSSK"/>
    <property type="match status" value="1"/>
</dbReference>
<dbReference type="InterPro" id="IPR050496">
    <property type="entry name" value="SNF2_RAD54_helicase_repair"/>
</dbReference>
<evidence type="ECO:0000259" key="7">
    <source>
        <dbReference type="PROSITE" id="PS51192"/>
    </source>
</evidence>
<name>A0A9P4QU14_9PLEO</name>
<proteinExistence type="predicted"/>
<feature type="compositionally biased region" description="Acidic residues" evidence="6">
    <location>
        <begin position="986"/>
        <end position="998"/>
    </location>
</feature>
<evidence type="ECO:0000313" key="9">
    <source>
        <dbReference type="EMBL" id="KAF2730941.1"/>
    </source>
</evidence>
<dbReference type="InterPro" id="IPR049730">
    <property type="entry name" value="SNF2/RAD54-like_C"/>
</dbReference>
<dbReference type="SMART" id="SM00487">
    <property type="entry name" value="DEXDc"/>
    <property type="match status" value="1"/>
</dbReference>
<keyword evidence="10" id="KW-1185">Reference proteome</keyword>
<dbReference type="SMART" id="SM00490">
    <property type="entry name" value="HELICc"/>
    <property type="match status" value="1"/>
</dbReference>
<dbReference type="InterPro" id="IPR001650">
    <property type="entry name" value="Helicase_C-like"/>
</dbReference>
<dbReference type="PANTHER" id="PTHR45629">
    <property type="entry name" value="SNF2/RAD54 FAMILY MEMBER"/>
    <property type="match status" value="1"/>
</dbReference>
<evidence type="ECO:0000256" key="1">
    <source>
        <dbReference type="ARBA" id="ARBA00004123"/>
    </source>
</evidence>
<evidence type="ECO:0000256" key="3">
    <source>
        <dbReference type="ARBA" id="ARBA00022801"/>
    </source>
</evidence>
<dbReference type="Proteomes" id="UP000799444">
    <property type="component" value="Unassembled WGS sequence"/>
</dbReference>
<dbReference type="EMBL" id="ML996206">
    <property type="protein sequence ID" value="KAF2730941.1"/>
    <property type="molecule type" value="Genomic_DNA"/>
</dbReference>
<organism evidence="9 10">
    <name type="scientific">Polyplosphaeria fusca</name>
    <dbReference type="NCBI Taxonomy" id="682080"/>
    <lineage>
        <taxon>Eukaryota</taxon>
        <taxon>Fungi</taxon>
        <taxon>Dikarya</taxon>
        <taxon>Ascomycota</taxon>
        <taxon>Pezizomycotina</taxon>
        <taxon>Dothideomycetes</taxon>
        <taxon>Pleosporomycetidae</taxon>
        <taxon>Pleosporales</taxon>
        <taxon>Tetraplosphaeriaceae</taxon>
        <taxon>Polyplosphaeria</taxon>
    </lineage>
</organism>
<feature type="compositionally biased region" description="Basic and acidic residues" evidence="6">
    <location>
        <begin position="108"/>
        <end position="118"/>
    </location>
</feature>
<protein>
    <submittedName>
        <fullName evidence="9">Uncharacterized protein</fullName>
    </submittedName>
</protein>
<dbReference type="PROSITE" id="PS51192">
    <property type="entry name" value="HELICASE_ATP_BIND_1"/>
    <property type="match status" value="1"/>
</dbReference>
<keyword evidence="4" id="KW-0067">ATP-binding</keyword>
<keyword evidence="5" id="KW-0539">Nucleus</keyword>
<dbReference type="Pfam" id="PF25806">
    <property type="entry name" value="RHH_ERCC6L2"/>
    <property type="match status" value="1"/>
</dbReference>
<dbReference type="InterPro" id="IPR027417">
    <property type="entry name" value="P-loop_NTPase"/>
</dbReference>
<feature type="region of interest" description="Disordered" evidence="6">
    <location>
        <begin position="972"/>
        <end position="999"/>
    </location>
</feature>
<gene>
    <name evidence="9" type="ORF">EJ04DRAFT_28479</name>
</gene>
<dbReference type="PROSITE" id="PS51194">
    <property type="entry name" value="HELICASE_CTER"/>
    <property type="match status" value="1"/>
</dbReference>
<feature type="region of interest" description="Disordered" evidence="6">
    <location>
        <begin position="1"/>
        <end position="35"/>
    </location>
</feature>
<dbReference type="GO" id="GO:0005524">
    <property type="term" value="F:ATP binding"/>
    <property type="evidence" value="ECO:0007669"/>
    <property type="project" value="InterPro"/>
</dbReference>
<comment type="caution">
    <text evidence="9">The sequence shown here is derived from an EMBL/GenBank/DDBJ whole genome shotgun (WGS) entry which is preliminary data.</text>
</comment>
<comment type="subcellular location">
    <subcellularLocation>
        <location evidence="1">Nucleus</location>
    </subcellularLocation>
</comment>
<dbReference type="Pfam" id="PF00271">
    <property type="entry name" value="Helicase_C"/>
    <property type="match status" value="1"/>
</dbReference>
<evidence type="ECO:0000259" key="8">
    <source>
        <dbReference type="PROSITE" id="PS51194"/>
    </source>
</evidence>
<evidence type="ECO:0000256" key="2">
    <source>
        <dbReference type="ARBA" id="ARBA00022741"/>
    </source>
</evidence>
<dbReference type="InterPro" id="IPR014001">
    <property type="entry name" value="Helicase_ATP-bd"/>
</dbReference>
<dbReference type="GO" id="GO:0005634">
    <property type="term" value="C:nucleus"/>
    <property type="evidence" value="ECO:0007669"/>
    <property type="project" value="UniProtKB-SubCell"/>
</dbReference>
<dbReference type="Pfam" id="PF00176">
    <property type="entry name" value="SNF2-rel_dom"/>
    <property type="match status" value="1"/>
</dbReference>
<reference evidence="9" key="1">
    <citation type="journal article" date="2020" name="Stud. Mycol.">
        <title>101 Dothideomycetes genomes: a test case for predicting lifestyles and emergence of pathogens.</title>
        <authorList>
            <person name="Haridas S."/>
            <person name="Albert R."/>
            <person name="Binder M."/>
            <person name="Bloem J."/>
            <person name="Labutti K."/>
            <person name="Salamov A."/>
            <person name="Andreopoulos B."/>
            <person name="Baker S."/>
            <person name="Barry K."/>
            <person name="Bills G."/>
            <person name="Bluhm B."/>
            <person name="Cannon C."/>
            <person name="Castanera R."/>
            <person name="Culley D."/>
            <person name="Daum C."/>
            <person name="Ezra D."/>
            <person name="Gonzalez J."/>
            <person name="Henrissat B."/>
            <person name="Kuo A."/>
            <person name="Liang C."/>
            <person name="Lipzen A."/>
            <person name="Lutzoni F."/>
            <person name="Magnuson J."/>
            <person name="Mondo S."/>
            <person name="Nolan M."/>
            <person name="Ohm R."/>
            <person name="Pangilinan J."/>
            <person name="Park H.-J."/>
            <person name="Ramirez L."/>
            <person name="Alfaro M."/>
            <person name="Sun H."/>
            <person name="Tritt A."/>
            <person name="Yoshinaga Y."/>
            <person name="Zwiers L.-H."/>
            <person name="Turgeon B."/>
            <person name="Goodwin S."/>
            <person name="Spatafora J."/>
            <person name="Crous P."/>
            <person name="Grigoriev I."/>
        </authorList>
    </citation>
    <scope>NUCLEOTIDE SEQUENCE</scope>
    <source>
        <strain evidence="9">CBS 125425</strain>
    </source>
</reference>
<dbReference type="Gene3D" id="3.40.50.300">
    <property type="entry name" value="P-loop containing nucleotide triphosphate hydrolases"/>
    <property type="match status" value="1"/>
</dbReference>
<dbReference type="Gene3D" id="3.40.50.10810">
    <property type="entry name" value="Tandem AAA-ATPase domain"/>
    <property type="match status" value="1"/>
</dbReference>
<evidence type="ECO:0000256" key="5">
    <source>
        <dbReference type="ARBA" id="ARBA00023242"/>
    </source>
</evidence>
<dbReference type="CDD" id="cd18793">
    <property type="entry name" value="SF2_C_SNF"/>
    <property type="match status" value="1"/>
</dbReference>
<dbReference type="InterPro" id="IPR038718">
    <property type="entry name" value="SNF2-like_sf"/>
</dbReference>